<feature type="non-terminal residue" evidence="2">
    <location>
        <position position="1"/>
    </location>
</feature>
<gene>
    <name evidence="2" type="ORF">METZ01_LOCUS79009</name>
</gene>
<dbReference type="GO" id="GO:0016758">
    <property type="term" value="F:hexosyltransferase activity"/>
    <property type="evidence" value="ECO:0007669"/>
    <property type="project" value="UniProtKB-ARBA"/>
</dbReference>
<feature type="domain" description="Glycosyltransferase 2-like" evidence="1">
    <location>
        <begin position="2"/>
        <end position="163"/>
    </location>
</feature>
<proteinExistence type="predicted"/>
<dbReference type="CDD" id="cd00761">
    <property type="entry name" value="Glyco_tranf_GTA_type"/>
    <property type="match status" value="1"/>
</dbReference>
<protein>
    <recommendedName>
        <fullName evidence="1">Glycosyltransferase 2-like domain-containing protein</fullName>
    </recommendedName>
</protein>
<dbReference type="SUPFAM" id="SSF53448">
    <property type="entry name" value="Nucleotide-diphospho-sugar transferases"/>
    <property type="match status" value="1"/>
</dbReference>
<dbReference type="InterPro" id="IPR029044">
    <property type="entry name" value="Nucleotide-diphossugar_trans"/>
</dbReference>
<evidence type="ECO:0000313" key="2">
    <source>
        <dbReference type="EMBL" id="SVA26155.1"/>
    </source>
</evidence>
<dbReference type="AlphaFoldDB" id="A0A381UD53"/>
<organism evidence="2">
    <name type="scientific">marine metagenome</name>
    <dbReference type="NCBI Taxonomy" id="408172"/>
    <lineage>
        <taxon>unclassified sequences</taxon>
        <taxon>metagenomes</taxon>
        <taxon>ecological metagenomes</taxon>
    </lineage>
</organism>
<dbReference type="Gene3D" id="3.90.550.10">
    <property type="entry name" value="Spore Coat Polysaccharide Biosynthesis Protein SpsA, Chain A"/>
    <property type="match status" value="1"/>
</dbReference>
<sequence>VSVVIPMYQAEAWIADTLASVAAQTHPRVEIIVVDDGSSDRGADLVSVFCGSAERSVRLFRTTNNGVAAARNLGIAESNGVYVALLDADDLWHPTKLESQVAQLERSGSPMCVCGYEFFDDRTRRRIGVVRVDDGSLALRRWLALEGNGLALASTALIRRQVFDDRRHFEPTFTISADLDFAFRVDEIGHLDALPEVLVGYRVHHGQMHRQLSVLAGDMSAVFDRVFSDGGDPSFERRCRANLAVHIGLSQLLRGRVGAAVRHLGQSMRWDPRRIVTLPLRAIVRRLGRRLRALFAGASPW</sequence>
<dbReference type="EMBL" id="UINC01006209">
    <property type="protein sequence ID" value="SVA26155.1"/>
    <property type="molecule type" value="Genomic_DNA"/>
</dbReference>
<dbReference type="Pfam" id="PF00535">
    <property type="entry name" value="Glycos_transf_2"/>
    <property type="match status" value="1"/>
</dbReference>
<name>A0A381UD53_9ZZZZ</name>
<dbReference type="PANTHER" id="PTHR22916">
    <property type="entry name" value="GLYCOSYLTRANSFERASE"/>
    <property type="match status" value="1"/>
</dbReference>
<accession>A0A381UD53</accession>
<dbReference type="PANTHER" id="PTHR22916:SF3">
    <property type="entry name" value="UDP-GLCNAC:BETAGAL BETA-1,3-N-ACETYLGLUCOSAMINYLTRANSFERASE-LIKE PROTEIN 1"/>
    <property type="match status" value="1"/>
</dbReference>
<evidence type="ECO:0000259" key="1">
    <source>
        <dbReference type="Pfam" id="PF00535"/>
    </source>
</evidence>
<reference evidence="2" key="1">
    <citation type="submission" date="2018-05" db="EMBL/GenBank/DDBJ databases">
        <authorList>
            <person name="Lanie J.A."/>
            <person name="Ng W.-L."/>
            <person name="Kazmierczak K.M."/>
            <person name="Andrzejewski T.M."/>
            <person name="Davidsen T.M."/>
            <person name="Wayne K.J."/>
            <person name="Tettelin H."/>
            <person name="Glass J.I."/>
            <person name="Rusch D."/>
            <person name="Podicherti R."/>
            <person name="Tsui H.-C.T."/>
            <person name="Winkler M.E."/>
        </authorList>
    </citation>
    <scope>NUCLEOTIDE SEQUENCE</scope>
</reference>
<dbReference type="InterPro" id="IPR001173">
    <property type="entry name" value="Glyco_trans_2-like"/>
</dbReference>